<reference evidence="2 3" key="1">
    <citation type="submission" date="2020-07" db="EMBL/GenBank/DDBJ databases">
        <title>Genomic Encyclopedia of Type Strains, Phase IV (KMG-IV): sequencing the most valuable type-strain genomes for metagenomic binning, comparative biology and taxonomic classification.</title>
        <authorList>
            <person name="Goeker M."/>
        </authorList>
    </citation>
    <scope>NUCLEOTIDE SEQUENCE [LARGE SCALE GENOMIC DNA]</scope>
    <source>
        <strain evidence="2 3">DSM 29043</strain>
    </source>
</reference>
<proteinExistence type="predicted"/>
<keyword evidence="3" id="KW-1185">Reference proteome</keyword>
<dbReference type="AlphaFoldDB" id="A0A7Z0BTW4"/>
<comment type="caution">
    <text evidence="2">The sequence shown here is derived from an EMBL/GenBank/DDBJ whole genome shotgun (WGS) entry which is preliminary data.</text>
</comment>
<feature type="region of interest" description="Disordered" evidence="1">
    <location>
        <begin position="1"/>
        <end position="26"/>
    </location>
</feature>
<dbReference type="EMBL" id="JACBZF010000003">
    <property type="protein sequence ID" value="NYH95569.1"/>
    <property type="molecule type" value="Genomic_DNA"/>
</dbReference>
<protein>
    <submittedName>
        <fullName evidence="2">Uncharacterized protein</fullName>
    </submittedName>
</protein>
<dbReference type="RefSeq" id="WP_229735533.1">
    <property type="nucleotide sequence ID" value="NZ_BMGF01000003.1"/>
</dbReference>
<feature type="compositionally biased region" description="Polar residues" evidence="1">
    <location>
        <begin position="1"/>
        <end position="12"/>
    </location>
</feature>
<name>A0A7Z0BTW4_9SPHN</name>
<evidence type="ECO:0000256" key="1">
    <source>
        <dbReference type="SAM" id="MobiDB-lite"/>
    </source>
</evidence>
<evidence type="ECO:0000313" key="2">
    <source>
        <dbReference type="EMBL" id="NYH95569.1"/>
    </source>
</evidence>
<organism evidence="2 3">
    <name type="scientific">Novosphingobium marinum</name>
    <dbReference type="NCBI Taxonomy" id="1514948"/>
    <lineage>
        <taxon>Bacteria</taxon>
        <taxon>Pseudomonadati</taxon>
        <taxon>Pseudomonadota</taxon>
        <taxon>Alphaproteobacteria</taxon>
        <taxon>Sphingomonadales</taxon>
        <taxon>Sphingomonadaceae</taxon>
        <taxon>Novosphingobium</taxon>
    </lineage>
</organism>
<evidence type="ECO:0000313" key="3">
    <source>
        <dbReference type="Proteomes" id="UP000522081"/>
    </source>
</evidence>
<dbReference type="Proteomes" id="UP000522081">
    <property type="component" value="Unassembled WGS sequence"/>
</dbReference>
<accession>A0A7Z0BTW4</accession>
<gene>
    <name evidence="2" type="ORF">FHS75_001898</name>
</gene>
<sequence>MDATPFDTTSARGTGGRLPGSGRAQFGQGSASALSMRWSALHDAAQAVAALADIEPERMTAQVRNFPAVMRDAGGWRREAAEQGIDDISAMLEPGLAALLAVHARGADTGAPAMALWKEFLAARDALIALAPPKGAHGMYRRA</sequence>